<protein>
    <submittedName>
        <fullName evidence="2">Uncharacterized protein</fullName>
    </submittedName>
</protein>
<dbReference type="AlphaFoldDB" id="A0A3N4I0W5"/>
<sequence>MSSPLAAAPESGTSTAPHKPRYVYQQILEERAKMSQEERNRFLPVHREAIVKELREWTPTVAGRERAQVEAMSVEERISYLMEKGYDREKAEKYASKHGALRLTTLGALDDRPGARKHCKAVRHILYDEDEY</sequence>
<name>A0A3N4I0W5_ASCIM</name>
<feature type="region of interest" description="Disordered" evidence="1">
    <location>
        <begin position="1"/>
        <end position="21"/>
    </location>
</feature>
<dbReference type="EMBL" id="ML119695">
    <property type="protein sequence ID" value="RPA79745.1"/>
    <property type="molecule type" value="Genomic_DNA"/>
</dbReference>
<reference evidence="2 3" key="1">
    <citation type="journal article" date="2018" name="Nat. Ecol. Evol.">
        <title>Pezizomycetes genomes reveal the molecular basis of ectomycorrhizal truffle lifestyle.</title>
        <authorList>
            <person name="Murat C."/>
            <person name="Payen T."/>
            <person name="Noel B."/>
            <person name="Kuo A."/>
            <person name="Morin E."/>
            <person name="Chen J."/>
            <person name="Kohler A."/>
            <person name="Krizsan K."/>
            <person name="Balestrini R."/>
            <person name="Da Silva C."/>
            <person name="Montanini B."/>
            <person name="Hainaut M."/>
            <person name="Levati E."/>
            <person name="Barry K.W."/>
            <person name="Belfiori B."/>
            <person name="Cichocki N."/>
            <person name="Clum A."/>
            <person name="Dockter R.B."/>
            <person name="Fauchery L."/>
            <person name="Guy J."/>
            <person name="Iotti M."/>
            <person name="Le Tacon F."/>
            <person name="Lindquist E.A."/>
            <person name="Lipzen A."/>
            <person name="Malagnac F."/>
            <person name="Mello A."/>
            <person name="Molinier V."/>
            <person name="Miyauchi S."/>
            <person name="Poulain J."/>
            <person name="Riccioni C."/>
            <person name="Rubini A."/>
            <person name="Sitrit Y."/>
            <person name="Splivallo R."/>
            <person name="Traeger S."/>
            <person name="Wang M."/>
            <person name="Zifcakova L."/>
            <person name="Wipf D."/>
            <person name="Zambonelli A."/>
            <person name="Paolocci F."/>
            <person name="Nowrousian M."/>
            <person name="Ottonello S."/>
            <person name="Baldrian P."/>
            <person name="Spatafora J.W."/>
            <person name="Henrissat B."/>
            <person name="Nagy L.G."/>
            <person name="Aury J.M."/>
            <person name="Wincker P."/>
            <person name="Grigoriev I.V."/>
            <person name="Bonfante P."/>
            <person name="Martin F.M."/>
        </authorList>
    </citation>
    <scope>NUCLEOTIDE SEQUENCE [LARGE SCALE GENOMIC DNA]</scope>
    <source>
        <strain evidence="2 3">RN42</strain>
    </source>
</reference>
<evidence type="ECO:0000313" key="3">
    <source>
        <dbReference type="Proteomes" id="UP000275078"/>
    </source>
</evidence>
<dbReference type="Proteomes" id="UP000275078">
    <property type="component" value="Unassembled WGS sequence"/>
</dbReference>
<gene>
    <name evidence="2" type="ORF">BJ508DRAFT_308055</name>
</gene>
<evidence type="ECO:0000313" key="2">
    <source>
        <dbReference type="EMBL" id="RPA79745.1"/>
    </source>
</evidence>
<proteinExistence type="predicted"/>
<organism evidence="2 3">
    <name type="scientific">Ascobolus immersus RN42</name>
    <dbReference type="NCBI Taxonomy" id="1160509"/>
    <lineage>
        <taxon>Eukaryota</taxon>
        <taxon>Fungi</taxon>
        <taxon>Dikarya</taxon>
        <taxon>Ascomycota</taxon>
        <taxon>Pezizomycotina</taxon>
        <taxon>Pezizomycetes</taxon>
        <taxon>Pezizales</taxon>
        <taxon>Ascobolaceae</taxon>
        <taxon>Ascobolus</taxon>
    </lineage>
</organism>
<evidence type="ECO:0000256" key="1">
    <source>
        <dbReference type="SAM" id="MobiDB-lite"/>
    </source>
</evidence>
<accession>A0A3N4I0W5</accession>
<keyword evidence="3" id="KW-1185">Reference proteome</keyword>